<comment type="caution">
    <text evidence="2">The sequence shown here is derived from an EMBL/GenBank/DDBJ whole genome shotgun (WGS) entry which is preliminary data.</text>
</comment>
<dbReference type="Gene3D" id="3.40.630.30">
    <property type="match status" value="1"/>
</dbReference>
<dbReference type="PANTHER" id="PTHR43792">
    <property type="entry name" value="GNAT FAMILY, PUTATIVE (AFU_ORTHOLOGUE AFUA_3G00765)-RELATED-RELATED"/>
    <property type="match status" value="1"/>
</dbReference>
<dbReference type="SUPFAM" id="SSF55729">
    <property type="entry name" value="Acyl-CoA N-acyltransferases (Nat)"/>
    <property type="match status" value="1"/>
</dbReference>
<dbReference type="InterPro" id="IPR016181">
    <property type="entry name" value="Acyl_CoA_acyltransferase"/>
</dbReference>
<keyword evidence="3" id="KW-1185">Reference proteome</keyword>
<dbReference type="InterPro" id="IPR051531">
    <property type="entry name" value="N-acetyltransferase"/>
</dbReference>
<feature type="domain" description="N-acetyltransferase" evidence="1">
    <location>
        <begin position="12"/>
        <end position="157"/>
    </location>
</feature>
<evidence type="ECO:0000313" key="3">
    <source>
        <dbReference type="Proteomes" id="UP001595840"/>
    </source>
</evidence>
<dbReference type="InterPro" id="IPR000182">
    <property type="entry name" value="GNAT_dom"/>
</dbReference>
<dbReference type="Proteomes" id="UP001595840">
    <property type="component" value="Unassembled WGS sequence"/>
</dbReference>
<evidence type="ECO:0000313" key="2">
    <source>
        <dbReference type="EMBL" id="MFC4361516.1"/>
    </source>
</evidence>
<protein>
    <submittedName>
        <fullName evidence="2">GNAT family N-acetyltransferase</fullName>
    </submittedName>
</protein>
<accession>A0ABV8V0U7</accession>
<sequence length="182" mass="20701">MPELAIAASARLSYSLMDADDAELLFELDQDPEVMKYINGGKPNSRETINRVMVPRMQSYRNPEKGWGLWKVCVTETDQFIGWVLVRPKGFFTDEPEWDNLELGWRFLRASWGKGYCTEAALQLANALSEQPSVKVLSALALPDNAGSISVMKKLGMIYVKTDLHRDPLGDQQVVFYQRQLR</sequence>
<name>A0ABV8V0U7_9GAMM</name>
<gene>
    <name evidence="2" type="ORF">ACFOX3_04330</name>
</gene>
<evidence type="ECO:0000259" key="1">
    <source>
        <dbReference type="Pfam" id="PF13302"/>
    </source>
</evidence>
<dbReference type="Pfam" id="PF13302">
    <property type="entry name" value="Acetyltransf_3"/>
    <property type="match status" value="1"/>
</dbReference>
<proteinExistence type="predicted"/>
<organism evidence="2 3">
    <name type="scientific">Simiduia curdlanivorans</name>
    <dbReference type="NCBI Taxonomy" id="1492769"/>
    <lineage>
        <taxon>Bacteria</taxon>
        <taxon>Pseudomonadati</taxon>
        <taxon>Pseudomonadota</taxon>
        <taxon>Gammaproteobacteria</taxon>
        <taxon>Cellvibrionales</taxon>
        <taxon>Cellvibrionaceae</taxon>
        <taxon>Simiduia</taxon>
    </lineage>
</organism>
<dbReference type="RefSeq" id="WP_290259552.1">
    <property type="nucleotide sequence ID" value="NZ_JAUFQG010000004.1"/>
</dbReference>
<reference evidence="3" key="1">
    <citation type="journal article" date="2019" name="Int. J. Syst. Evol. Microbiol.">
        <title>The Global Catalogue of Microorganisms (GCM) 10K type strain sequencing project: providing services to taxonomists for standard genome sequencing and annotation.</title>
        <authorList>
            <consortium name="The Broad Institute Genomics Platform"/>
            <consortium name="The Broad Institute Genome Sequencing Center for Infectious Disease"/>
            <person name="Wu L."/>
            <person name="Ma J."/>
        </authorList>
    </citation>
    <scope>NUCLEOTIDE SEQUENCE [LARGE SCALE GENOMIC DNA]</scope>
    <source>
        <strain evidence="3">CECT 8570</strain>
    </source>
</reference>
<dbReference type="EMBL" id="JBHSCX010000003">
    <property type="protein sequence ID" value="MFC4361516.1"/>
    <property type="molecule type" value="Genomic_DNA"/>
</dbReference>
<dbReference type="PANTHER" id="PTHR43792:SF1">
    <property type="entry name" value="N-ACETYLTRANSFERASE DOMAIN-CONTAINING PROTEIN"/>
    <property type="match status" value="1"/>
</dbReference>